<proteinExistence type="predicted"/>
<comment type="caution">
    <text evidence="5">The sequence shown here is derived from an EMBL/GenBank/DDBJ whole genome shotgun (WGS) entry which is preliminary data.</text>
</comment>
<dbReference type="AlphaFoldDB" id="A0A060QJ63"/>
<dbReference type="InterPro" id="IPR002201">
    <property type="entry name" value="Glyco_trans_9"/>
</dbReference>
<feature type="region of interest" description="Disordered" evidence="3">
    <location>
        <begin position="13"/>
        <end position="73"/>
    </location>
</feature>
<gene>
    <name evidence="5" type="ORF">ASAP_3134</name>
</gene>
<feature type="compositionally biased region" description="Low complexity" evidence="3">
    <location>
        <begin position="43"/>
        <end position="54"/>
    </location>
</feature>
<dbReference type="Pfam" id="PF21129">
    <property type="entry name" value="TibC_1st"/>
    <property type="match status" value="1"/>
</dbReference>
<evidence type="ECO:0000256" key="3">
    <source>
        <dbReference type="SAM" id="MobiDB-lite"/>
    </source>
</evidence>
<keyword evidence="2" id="KW-0808">Transferase</keyword>
<dbReference type="PANTHER" id="PTHR30160">
    <property type="entry name" value="TETRAACYLDISACCHARIDE 4'-KINASE-RELATED"/>
    <property type="match status" value="1"/>
</dbReference>
<dbReference type="RefSeq" id="WP_023979498.1">
    <property type="nucleotide sequence ID" value="NZ_CBLX010000027.1"/>
</dbReference>
<dbReference type="Proteomes" id="UP000027583">
    <property type="component" value="Unassembled WGS sequence"/>
</dbReference>
<dbReference type="PANTHER" id="PTHR30160:SF1">
    <property type="entry name" value="LIPOPOLYSACCHARIDE 1,2-N-ACETYLGLUCOSAMINETRANSFERASE-RELATED"/>
    <property type="match status" value="1"/>
</dbReference>
<reference evidence="5 6" key="1">
    <citation type="journal article" date="2014" name="Genome Biol. Evol.">
        <title>Acetic acid bacteria genomes reveal functional traits for adaptation to life in insect guts.</title>
        <authorList>
            <person name="Chouaia B."/>
            <person name="Gaiarsa S."/>
            <person name="Crotti E."/>
            <person name="Comandatore F."/>
            <person name="Degli Esposti M."/>
            <person name="Ricci I."/>
            <person name="Alma A."/>
            <person name="Favia G."/>
            <person name="Bandi C."/>
            <person name="Daffonchio D."/>
        </authorList>
    </citation>
    <scope>NUCLEOTIDE SEQUENCE [LARGE SCALE GENOMIC DNA]</scope>
    <source>
        <strain evidence="5 6">SF2.1</strain>
    </source>
</reference>
<dbReference type="Pfam" id="PF01075">
    <property type="entry name" value="Glyco_transf_9"/>
    <property type="match status" value="1"/>
</dbReference>
<evidence type="ECO:0000256" key="1">
    <source>
        <dbReference type="ARBA" id="ARBA00022676"/>
    </source>
</evidence>
<dbReference type="SUPFAM" id="SSF53756">
    <property type="entry name" value="UDP-Glycosyltransferase/glycogen phosphorylase"/>
    <property type="match status" value="1"/>
</dbReference>
<feature type="domain" description="Autotransproter heptosyltransferase TibC/BAHTCr-like N-terminal" evidence="4">
    <location>
        <begin position="78"/>
        <end position="133"/>
    </location>
</feature>
<evidence type="ECO:0000256" key="2">
    <source>
        <dbReference type="ARBA" id="ARBA00022679"/>
    </source>
</evidence>
<dbReference type="NCBIfam" id="TIGR04414">
    <property type="entry name" value="hepto_Aah_TibC"/>
    <property type="match status" value="1"/>
</dbReference>
<dbReference type="GO" id="GO:0005829">
    <property type="term" value="C:cytosol"/>
    <property type="evidence" value="ECO:0007669"/>
    <property type="project" value="TreeGrafter"/>
</dbReference>
<accession>A0A060QJ63</accession>
<dbReference type="Gene3D" id="3.40.50.2000">
    <property type="entry name" value="Glycogen Phosphorylase B"/>
    <property type="match status" value="1"/>
</dbReference>
<dbReference type="eggNOG" id="COG0859">
    <property type="taxonomic scope" value="Bacteria"/>
</dbReference>
<evidence type="ECO:0000313" key="5">
    <source>
        <dbReference type="EMBL" id="CDG41179.1"/>
    </source>
</evidence>
<reference evidence="5 6" key="2">
    <citation type="journal article" date="2014" name="PLoS ONE">
        <title>Evolution of mitochondria reconstructed from the energy metabolism of living bacteria.</title>
        <authorList>
            <person name="Degli Esposti M."/>
            <person name="Chouaia B."/>
            <person name="Comandatore F."/>
            <person name="Crotti E."/>
            <person name="Sassera D."/>
            <person name="Lievens P.M."/>
            <person name="Daffonchio D."/>
            <person name="Bandi C."/>
        </authorList>
    </citation>
    <scope>NUCLEOTIDE SEQUENCE [LARGE SCALE GENOMIC DNA]</scope>
    <source>
        <strain evidence="5 6">SF2.1</strain>
    </source>
</reference>
<evidence type="ECO:0000259" key="4">
    <source>
        <dbReference type="Pfam" id="PF21129"/>
    </source>
</evidence>
<protein>
    <submittedName>
        <fullName evidence="5">Plasmid pIB6 ORFA DNA</fullName>
    </submittedName>
</protein>
<dbReference type="GO" id="GO:0008713">
    <property type="term" value="F:ADP-heptose-lipopolysaccharide heptosyltransferase activity"/>
    <property type="evidence" value="ECO:0007669"/>
    <property type="project" value="TreeGrafter"/>
</dbReference>
<dbReference type="EMBL" id="CBLX010000027">
    <property type="protein sequence ID" value="CDG41179.1"/>
    <property type="molecule type" value="Genomic_DNA"/>
</dbReference>
<dbReference type="GO" id="GO:0009244">
    <property type="term" value="P:lipopolysaccharide core region biosynthetic process"/>
    <property type="evidence" value="ECO:0007669"/>
    <property type="project" value="TreeGrafter"/>
</dbReference>
<dbReference type="InterPro" id="IPR051199">
    <property type="entry name" value="LPS_LOS_Heptosyltrfase"/>
</dbReference>
<name>A0A060QJ63_9PROT</name>
<evidence type="ECO:0000313" key="6">
    <source>
        <dbReference type="Proteomes" id="UP000027583"/>
    </source>
</evidence>
<organism evidence="5 6">
    <name type="scientific">Asaia bogorensis</name>
    <dbReference type="NCBI Taxonomy" id="91915"/>
    <lineage>
        <taxon>Bacteria</taxon>
        <taxon>Pseudomonadati</taxon>
        <taxon>Pseudomonadota</taxon>
        <taxon>Alphaproteobacteria</taxon>
        <taxon>Acetobacterales</taxon>
        <taxon>Acetobacteraceae</taxon>
        <taxon>Asaia</taxon>
    </lineage>
</organism>
<keyword evidence="1" id="KW-0328">Glycosyltransferase</keyword>
<dbReference type="InterPro" id="IPR049327">
    <property type="entry name" value="TibC/BAHTCr-like_N"/>
</dbReference>
<sequence>MSKIEAIIDSILNFDPNDTSGAASNHPADGDENADPQAESDATKTSSSSNVSSTPALLDGGAFPEPAPSPTQRTEHDIAFDFNAGARISVPPGRWQVKMMDMERSIYLYNNEASNCTILGVKRYFIPMRIEVQSLDTNEIVLVHEYDCRDRDVAILLPGNTLGDAVGWFSYAIKFQEKHHCRLTVAMNPETCKLFAGQYLGIRCCTLAEYAAEREKFYATYYIGLFFSDADHNWQPSDFRLVGLHRTAAHILGVDDQEVPPRIAPWPVTTRPIDKPYVVIATQASSQCKYWNNPHGWHKVIDHLHMLGYEVVCIDKSPVGGHRNHWNYIPHGTRDETGDRPLAERAWWLHHAAFFIGLSSGLSWLAWAARTPVVMISGFTHPSNEFHTPYRVFNPHVCNSCWHDIRTPFEHSDILFCPRHADTPRQFECTKLITPEHVIAYCDKLHAQHATVTVPSSDDSEQALQDV</sequence>
<dbReference type="InterPro" id="IPR030929">
    <property type="entry name" value="Aah/TibC-like"/>
</dbReference>